<dbReference type="GO" id="GO:0008233">
    <property type="term" value="F:peptidase activity"/>
    <property type="evidence" value="ECO:0007669"/>
    <property type="project" value="UniProtKB-KW"/>
</dbReference>
<evidence type="ECO:0008006" key="6">
    <source>
        <dbReference type="Google" id="ProtNLM"/>
    </source>
</evidence>
<organism evidence="4 5">
    <name type="scientific">Lithospermum erythrorhizon</name>
    <name type="common">Purple gromwell</name>
    <name type="synonym">Lithospermum officinale var. erythrorhizon</name>
    <dbReference type="NCBI Taxonomy" id="34254"/>
    <lineage>
        <taxon>Eukaryota</taxon>
        <taxon>Viridiplantae</taxon>
        <taxon>Streptophyta</taxon>
        <taxon>Embryophyta</taxon>
        <taxon>Tracheophyta</taxon>
        <taxon>Spermatophyta</taxon>
        <taxon>Magnoliopsida</taxon>
        <taxon>eudicotyledons</taxon>
        <taxon>Gunneridae</taxon>
        <taxon>Pentapetalae</taxon>
        <taxon>asterids</taxon>
        <taxon>lamiids</taxon>
        <taxon>Boraginales</taxon>
        <taxon>Boraginaceae</taxon>
        <taxon>Boraginoideae</taxon>
        <taxon>Lithospermeae</taxon>
        <taxon>Lithospermum</taxon>
    </lineage>
</organism>
<name>A0AAV3PZU1_LITER</name>
<dbReference type="Pfam" id="PF22936">
    <property type="entry name" value="Pol_BBD"/>
    <property type="match status" value="1"/>
</dbReference>
<dbReference type="GO" id="GO:0006508">
    <property type="term" value="P:proteolysis"/>
    <property type="evidence" value="ECO:0007669"/>
    <property type="project" value="UniProtKB-KW"/>
</dbReference>
<protein>
    <recommendedName>
        <fullName evidence="6">GAG-pre-integrase domain-containing protein</fullName>
    </recommendedName>
</protein>
<dbReference type="InterPro" id="IPR036397">
    <property type="entry name" value="RNaseH_sf"/>
</dbReference>
<dbReference type="PANTHER" id="PTHR42648">
    <property type="entry name" value="TRANSPOSASE, PUTATIVE-RELATED"/>
    <property type="match status" value="1"/>
</dbReference>
<evidence type="ECO:0000313" key="5">
    <source>
        <dbReference type="Proteomes" id="UP001454036"/>
    </source>
</evidence>
<feature type="domain" description="Retrovirus-related Pol polyprotein from transposon TNT 1-94-like beta-barrel" evidence="3">
    <location>
        <begin position="159"/>
        <end position="239"/>
    </location>
</feature>
<gene>
    <name evidence="4" type="ORF">LIER_13498</name>
</gene>
<dbReference type="PANTHER" id="PTHR42648:SF28">
    <property type="entry name" value="TRANSPOSON-ENCODED PROTEIN WITH RIBONUCLEASE H-LIKE AND RETROVIRUS ZINC FINGER-LIKE DOMAINS"/>
    <property type="match status" value="1"/>
</dbReference>
<keyword evidence="1" id="KW-0645">Protease</keyword>
<accession>A0AAV3PZU1</accession>
<dbReference type="InterPro" id="IPR036875">
    <property type="entry name" value="Znf_CCHC_sf"/>
</dbReference>
<dbReference type="InterPro" id="IPR039537">
    <property type="entry name" value="Retrotran_Ty1/copia-like"/>
</dbReference>
<sequence>MGLDFNDEVQALWILGSLSDSWETLSVSLSTSAPEGTTSKKMVSNTILNEDLRRGSGSADHHHSSSGEVLYYDRRKGNKKLTKTNSGKSKASKKDDQFHYCNKMGHWKFKCYAFKRDIANGNVKGKKNKVNNVVVINPCGDLIVVGSNDVCHISSGDDWVIDSGATFHVTPHKSYFHNYKIGDYGEARMGINGVSKILVIGDVLVRSRLGKELVLENVRHIPNFRLNLISSEKLDDQGYWNFFGDGQWKLIKDSKLIIKGTKEGTLYRSSLEALKDGVHIVDSKFKLWHKTLGHMSEKGLKVLAKRCFIPKVEDDYVSDCTHCLMGKQHKVSFNKLAQRKDARLDLIYSDVCGPMKTRTLGGCSYFTTFIDDYSSKLWEYPLKTKTMFMKF</sequence>
<dbReference type="Gene3D" id="3.30.420.10">
    <property type="entry name" value="Ribonuclease H-like superfamily/Ribonuclease H"/>
    <property type="match status" value="1"/>
</dbReference>
<proteinExistence type="predicted"/>
<dbReference type="SUPFAM" id="SSF57756">
    <property type="entry name" value="Retrovirus zinc finger-like domains"/>
    <property type="match status" value="1"/>
</dbReference>
<dbReference type="AlphaFoldDB" id="A0AAV3PZU1"/>
<dbReference type="Pfam" id="PF13976">
    <property type="entry name" value="gag_pre-integrs"/>
    <property type="match status" value="1"/>
</dbReference>
<dbReference type="GO" id="GO:0008270">
    <property type="term" value="F:zinc ion binding"/>
    <property type="evidence" value="ECO:0007669"/>
    <property type="project" value="InterPro"/>
</dbReference>
<keyword evidence="1" id="KW-0378">Hydrolase</keyword>
<evidence type="ECO:0000259" key="3">
    <source>
        <dbReference type="Pfam" id="PF22936"/>
    </source>
</evidence>
<dbReference type="Proteomes" id="UP001454036">
    <property type="component" value="Unassembled WGS sequence"/>
</dbReference>
<evidence type="ECO:0000313" key="4">
    <source>
        <dbReference type="EMBL" id="GAA0155870.1"/>
    </source>
</evidence>
<dbReference type="EMBL" id="BAABME010002736">
    <property type="protein sequence ID" value="GAA0155870.1"/>
    <property type="molecule type" value="Genomic_DNA"/>
</dbReference>
<dbReference type="InterPro" id="IPR025724">
    <property type="entry name" value="GAG-pre-integrase_dom"/>
</dbReference>
<keyword evidence="5" id="KW-1185">Reference proteome</keyword>
<feature type="domain" description="GAG-pre-integrase" evidence="2">
    <location>
        <begin position="279"/>
        <end position="328"/>
    </location>
</feature>
<dbReference type="GO" id="GO:0003676">
    <property type="term" value="F:nucleic acid binding"/>
    <property type="evidence" value="ECO:0007669"/>
    <property type="project" value="InterPro"/>
</dbReference>
<reference evidence="4 5" key="1">
    <citation type="submission" date="2024-01" db="EMBL/GenBank/DDBJ databases">
        <title>The complete chloroplast genome sequence of Lithospermum erythrorhizon: insights into the phylogenetic relationship among Boraginaceae species and the maternal lineages of purple gromwells.</title>
        <authorList>
            <person name="Okada T."/>
            <person name="Watanabe K."/>
        </authorList>
    </citation>
    <scope>NUCLEOTIDE SEQUENCE [LARGE SCALE GENOMIC DNA]</scope>
</reference>
<dbReference type="SUPFAM" id="SSF53098">
    <property type="entry name" value="Ribonuclease H-like"/>
    <property type="match status" value="1"/>
</dbReference>
<dbReference type="InterPro" id="IPR054722">
    <property type="entry name" value="PolX-like_BBD"/>
</dbReference>
<evidence type="ECO:0000256" key="1">
    <source>
        <dbReference type="ARBA" id="ARBA00022670"/>
    </source>
</evidence>
<evidence type="ECO:0000259" key="2">
    <source>
        <dbReference type="Pfam" id="PF13976"/>
    </source>
</evidence>
<dbReference type="InterPro" id="IPR012337">
    <property type="entry name" value="RNaseH-like_sf"/>
</dbReference>
<comment type="caution">
    <text evidence="4">The sequence shown here is derived from an EMBL/GenBank/DDBJ whole genome shotgun (WGS) entry which is preliminary data.</text>
</comment>